<dbReference type="STRING" id="36844.SAMN04488501_110133"/>
<sequence length="201" mass="23080">MEVKNDYEVQIKNLYKAYGTHVVFDNLNLNFIKNKITVLLGPSGCGKTTLLNIISGIERKYGGEVILRDSSISYIFQEDRLIPNLTAFENVAFVLKSTMSKEETEKTVNTYLSLVKLMDYKDMFPEKLSGGMKRRVAIARAFAYKSRLLLMDEPFKGLDQKLKNEIIEEFLKIHNEDKRTIILVTHDIKEAEALGDEIYTL</sequence>
<dbReference type="SMART" id="SM00382">
    <property type="entry name" value="AAA"/>
    <property type="match status" value="1"/>
</dbReference>
<name>A0A0L6Z6X7_9CLOT</name>
<dbReference type="RefSeq" id="WP_052222469.1">
    <property type="nucleotide sequence ID" value="NZ_LHUR01000036.1"/>
</dbReference>
<dbReference type="SUPFAM" id="SSF52540">
    <property type="entry name" value="P-loop containing nucleoside triphosphate hydrolases"/>
    <property type="match status" value="1"/>
</dbReference>
<feature type="domain" description="ABC transporter" evidence="4">
    <location>
        <begin position="9"/>
        <end position="201"/>
    </location>
</feature>
<evidence type="ECO:0000256" key="1">
    <source>
        <dbReference type="ARBA" id="ARBA00022448"/>
    </source>
</evidence>
<dbReference type="Gene3D" id="3.40.50.300">
    <property type="entry name" value="P-loop containing nucleotide triphosphate hydrolases"/>
    <property type="match status" value="1"/>
</dbReference>
<dbReference type="AlphaFoldDB" id="A0A0L6Z6X7"/>
<dbReference type="GO" id="GO:0005524">
    <property type="term" value="F:ATP binding"/>
    <property type="evidence" value="ECO:0007669"/>
    <property type="project" value="UniProtKB-KW"/>
</dbReference>
<organism evidence="5 6">
    <name type="scientific">Clostridium homopropionicum DSM 5847</name>
    <dbReference type="NCBI Taxonomy" id="1121318"/>
    <lineage>
        <taxon>Bacteria</taxon>
        <taxon>Bacillati</taxon>
        <taxon>Bacillota</taxon>
        <taxon>Clostridia</taxon>
        <taxon>Eubacteriales</taxon>
        <taxon>Clostridiaceae</taxon>
        <taxon>Clostridium</taxon>
    </lineage>
</organism>
<keyword evidence="1" id="KW-0813">Transport</keyword>
<evidence type="ECO:0000256" key="3">
    <source>
        <dbReference type="ARBA" id="ARBA00022840"/>
    </source>
</evidence>
<keyword evidence="6" id="KW-1185">Reference proteome</keyword>
<gene>
    <name evidence="5" type="primary">cmpD</name>
    <name evidence="5" type="ORF">CLHOM_29960</name>
</gene>
<dbReference type="InterPro" id="IPR003593">
    <property type="entry name" value="AAA+_ATPase"/>
</dbReference>
<dbReference type="InterPro" id="IPR050093">
    <property type="entry name" value="ABC_SmlMolc_Importer"/>
</dbReference>
<dbReference type="Proteomes" id="UP000037043">
    <property type="component" value="Unassembled WGS sequence"/>
</dbReference>
<dbReference type="PATRIC" id="fig|1121318.3.peg.3008"/>
<comment type="caution">
    <text evidence="5">The sequence shown here is derived from an EMBL/GenBank/DDBJ whole genome shotgun (WGS) entry which is preliminary data.</text>
</comment>
<dbReference type="PROSITE" id="PS00211">
    <property type="entry name" value="ABC_TRANSPORTER_1"/>
    <property type="match status" value="1"/>
</dbReference>
<reference evidence="6" key="1">
    <citation type="submission" date="2015-08" db="EMBL/GenBank/DDBJ databases">
        <title>Genome sequence of the strict anaerobe Clostridium homopropionicum LuHBu1 (DSM 5847T).</title>
        <authorList>
            <person name="Poehlein A."/>
            <person name="Beck M."/>
            <person name="Schiel-Bengelsdorf B."/>
            <person name="Bengelsdorf F.R."/>
            <person name="Daniel R."/>
            <person name="Duerre P."/>
        </authorList>
    </citation>
    <scope>NUCLEOTIDE SEQUENCE [LARGE SCALE GENOMIC DNA]</scope>
    <source>
        <strain evidence="6">DSM 5847</strain>
    </source>
</reference>
<dbReference type="PROSITE" id="PS50893">
    <property type="entry name" value="ABC_TRANSPORTER_2"/>
    <property type="match status" value="1"/>
</dbReference>
<dbReference type="Pfam" id="PF00005">
    <property type="entry name" value="ABC_tran"/>
    <property type="match status" value="1"/>
</dbReference>
<keyword evidence="3 5" id="KW-0067">ATP-binding</keyword>
<keyword evidence="2" id="KW-0547">Nucleotide-binding</keyword>
<evidence type="ECO:0000313" key="5">
    <source>
        <dbReference type="EMBL" id="KOA18712.1"/>
    </source>
</evidence>
<dbReference type="GO" id="GO:0016887">
    <property type="term" value="F:ATP hydrolysis activity"/>
    <property type="evidence" value="ECO:0007669"/>
    <property type="project" value="InterPro"/>
</dbReference>
<dbReference type="PANTHER" id="PTHR42781:SF8">
    <property type="entry name" value="BICARBONATE TRANSPORT ATP-BINDING PROTEIN CMPC"/>
    <property type="match status" value="1"/>
</dbReference>
<evidence type="ECO:0000313" key="6">
    <source>
        <dbReference type="Proteomes" id="UP000037043"/>
    </source>
</evidence>
<evidence type="ECO:0000256" key="2">
    <source>
        <dbReference type="ARBA" id="ARBA00022741"/>
    </source>
</evidence>
<dbReference type="EC" id="3.6.3.-" evidence="5"/>
<dbReference type="InterPro" id="IPR017871">
    <property type="entry name" value="ABC_transporter-like_CS"/>
</dbReference>
<evidence type="ECO:0000259" key="4">
    <source>
        <dbReference type="PROSITE" id="PS50893"/>
    </source>
</evidence>
<protein>
    <submittedName>
        <fullName evidence="5">Bicarbonate transport ATP-binding protein CmpD</fullName>
        <ecNumber evidence="5">3.6.3.-</ecNumber>
    </submittedName>
</protein>
<keyword evidence="5" id="KW-0378">Hydrolase</keyword>
<accession>A0A0L6Z6X7</accession>
<dbReference type="InterPro" id="IPR003439">
    <property type="entry name" value="ABC_transporter-like_ATP-bd"/>
</dbReference>
<proteinExistence type="predicted"/>
<dbReference type="PANTHER" id="PTHR42781">
    <property type="entry name" value="SPERMIDINE/PUTRESCINE IMPORT ATP-BINDING PROTEIN POTA"/>
    <property type="match status" value="1"/>
</dbReference>
<dbReference type="EMBL" id="LHUR01000036">
    <property type="protein sequence ID" value="KOA18712.1"/>
    <property type="molecule type" value="Genomic_DNA"/>
</dbReference>
<dbReference type="InterPro" id="IPR027417">
    <property type="entry name" value="P-loop_NTPase"/>
</dbReference>